<feature type="signal peptide" evidence="11">
    <location>
        <begin position="1"/>
        <end position="25"/>
    </location>
</feature>
<feature type="region of interest" description="Disordered" evidence="9">
    <location>
        <begin position="1027"/>
        <end position="1099"/>
    </location>
</feature>
<comment type="caution">
    <text evidence="13">The sequence shown here is derived from an EMBL/GenBank/DDBJ whole genome shotgun (WGS) entry which is preliminary data.</text>
</comment>
<feature type="chain" id="PRO_5007561922" description="Kringle domain-containing protein" evidence="11">
    <location>
        <begin position="26"/>
        <end position="1099"/>
    </location>
</feature>
<dbReference type="SUPFAM" id="SSF55486">
    <property type="entry name" value="Metalloproteases ('zincins'), catalytic domain"/>
    <property type="match status" value="1"/>
</dbReference>
<name>A0A150G6P8_GONPE</name>
<keyword evidence="2" id="KW-0645">Protease</keyword>
<dbReference type="AlphaFoldDB" id="A0A150G6P8"/>
<dbReference type="PANTHER" id="PTHR47466">
    <property type="match status" value="1"/>
</dbReference>
<comment type="similarity">
    <text evidence="1">Belongs to the peptidase M43B family.</text>
</comment>
<evidence type="ECO:0000313" key="13">
    <source>
        <dbReference type="EMBL" id="KXZ45546.1"/>
    </source>
</evidence>
<dbReference type="GO" id="GO:0008237">
    <property type="term" value="F:metallopeptidase activity"/>
    <property type="evidence" value="ECO:0007669"/>
    <property type="project" value="UniProtKB-KW"/>
</dbReference>
<evidence type="ECO:0000256" key="7">
    <source>
        <dbReference type="ARBA" id="ARBA00023049"/>
    </source>
</evidence>
<keyword evidence="6" id="KW-0862">Zinc</keyword>
<evidence type="ECO:0000256" key="1">
    <source>
        <dbReference type="ARBA" id="ARBA00008721"/>
    </source>
</evidence>
<dbReference type="Proteomes" id="UP000075714">
    <property type="component" value="Unassembled WGS sequence"/>
</dbReference>
<evidence type="ECO:0000313" key="14">
    <source>
        <dbReference type="Proteomes" id="UP000075714"/>
    </source>
</evidence>
<feature type="compositionally biased region" description="Pro residues" evidence="9">
    <location>
        <begin position="754"/>
        <end position="782"/>
    </location>
</feature>
<evidence type="ECO:0000256" key="5">
    <source>
        <dbReference type="ARBA" id="ARBA00022801"/>
    </source>
</evidence>
<evidence type="ECO:0000256" key="11">
    <source>
        <dbReference type="SAM" id="SignalP"/>
    </source>
</evidence>
<dbReference type="EMBL" id="LSYV01000054">
    <property type="protein sequence ID" value="KXZ45546.1"/>
    <property type="molecule type" value="Genomic_DNA"/>
</dbReference>
<organism evidence="13 14">
    <name type="scientific">Gonium pectorale</name>
    <name type="common">Green alga</name>
    <dbReference type="NCBI Taxonomy" id="33097"/>
    <lineage>
        <taxon>Eukaryota</taxon>
        <taxon>Viridiplantae</taxon>
        <taxon>Chlorophyta</taxon>
        <taxon>core chlorophytes</taxon>
        <taxon>Chlorophyceae</taxon>
        <taxon>CS clade</taxon>
        <taxon>Chlamydomonadales</taxon>
        <taxon>Volvocaceae</taxon>
        <taxon>Gonium</taxon>
    </lineage>
</organism>
<keyword evidence="10" id="KW-1133">Transmembrane helix</keyword>
<dbReference type="OrthoDB" id="536211at2759"/>
<dbReference type="Gene3D" id="3.40.390.10">
    <property type="entry name" value="Collagenase (Catalytic Domain)"/>
    <property type="match status" value="1"/>
</dbReference>
<feature type="region of interest" description="Disordered" evidence="9">
    <location>
        <begin position="281"/>
        <end position="307"/>
    </location>
</feature>
<dbReference type="InterPro" id="IPR008754">
    <property type="entry name" value="Peptidase_M43"/>
</dbReference>
<dbReference type="GO" id="GO:0046872">
    <property type="term" value="F:metal ion binding"/>
    <property type="evidence" value="ECO:0007669"/>
    <property type="project" value="UniProtKB-KW"/>
</dbReference>
<gene>
    <name evidence="13" type="ORF">GPECTOR_53g132</name>
</gene>
<proteinExistence type="inferred from homology"/>
<keyword evidence="10" id="KW-0472">Membrane</keyword>
<keyword evidence="3" id="KW-0479">Metal-binding</keyword>
<evidence type="ECO:0000256" key="8">
    <source>
        <dbReference type="ARBA" id="ARBA00023157"/>
    </source>
</evidence>
<sequence length="1099" mass="116171">MSLAQRRRAASALLYFACLASASGGLQHARKLLQSTDTSTEESYIKDVPEVVRKPFLALKDPINAASGDVHRLYEQCSAVSSISYLLFGAAQPLSMAAGSSNALLPYLTPAVLRLYVSRWDRCSSAVAEQLYILAQHMYSKASLQACYYAMYKSLDATFTWVRDNVPLRLQEVPGQPVATAAWPDLGALPASGLTAAVLAALADEARLGGTAEVLASSCSMTAADFAAMVPTIAATLADLHADLSAIQAVASETHETHWSPSRDLEVHMDGRHRRAVMQLEEQGAHSAAAGSAAGSGNAAGGAGAAEGKGEEVAAAMSIDPESPGLTVSGNRMDPAAQRRRRLAIPSNYFYTMPSAFTPSSPSSLPPLMIPIIFHIMLYTDTNGATGPTNYGSALSYAQRMVKITNYMSKPSNIQFYVKEVRNDPVTYSYLLLANRVVWLNLVNSNCTTSCLKNTAYMSSLVSDWPRSVNVFVASEAAALNNMVGFAYVPGSDIMPANGFVFVSWDSFLPDGFNSLSQYNGGPNTLLHELFHHLGLQHPFGGNSASCSDDDYVIDTPTSMGPISSASFYSTAIAYCMELFFGTYGGDWDATYARWSTTLGIPDTDRNSWADACPAMGGYDELGNYMTYNTAVCFAALGHLTTSQVQRAHFVTAEMNPVLYAWGQYYAKTAPPPPPTASPPPESYNNICKVTSNSNCACKSSWTSGGVTYSYCDRIYSNNALGCEVQDPSSCADCSGSPCVLPCSGTALQCKKPPAPGTNMPPPPPPRPPSPPPNPPPPPPRSVPDACKTASNGCACRSTWQYNGVYVSYCASPDGDVRLWCQVSSSCSLFNPSNPYAYCATTLTVATCGAPVAELDGSVTLPGNCSILNTNGTTLVAELAAELARIMGVPLSWVGFTKWLCGSIIANYLVSFPVGTDSSQVIATVSAALTISTQTSPAFAAKWGNFTSATAGTVTVLQPGQLCTPSSPASALCPASPPPPPPPPPGKKPNKIPLYIGIGIGGATGVAIIVSAIFVLMNRSRRKMPAHNKMGVMPADASRRSSATGSTYGGPGGPPYSAPYSAAPRRQSAGGAVPGLIGNDELRSQYSHHQHHPPHRQSR</sequence>
<keyword evidence="5" id="KW-0378">Hydrolase</keyword>
<evidence type="ECO:0000256" key="3">
    <source>
        <dbReference type="ARBA" id="ARBA00022723"/>
    </source>
</evidence>
<feature type="domain" description="Kringle" evidence="12">
    <location>
        <begin position="773"/>
        <end position="848"/>
    </location>
</feature>
<keyword evidence="8" id="KW-1015">Disulfide bond</keyword>
<feature type="region of interest" description="Disordered" evidence="9">
    <location>
        <begin position="754"/>
        <end position="784"/>
    </location>
</feature>
<evidence type="ECO:0000256" key="4">
    <source>
        <dbReference type="ARBA" id="ARBA00022729"/>
    </source>
</evidence>
<reference evidence="14" key="1">
    <citation type="journal article" date="2016" name="Nat. Commun.">
        <title>The Gonium pectorale genome demonstrates co-option of cell cycle regulation during the evolution of multicellularity.</title>
        <authorList>
            <person name="Hanschen E.R."/>
            <person name="Marriage T.N."/>
            <person name="Ferris P.J."/>
            <person name="Hamaji T."/>
            <person name="Toyoda A."/>
            <person name="Fujiyama A."/>
            <person name="Neme R."/>
            <person name="Noguchi H."/>
            <person name="Minakuchi Y."/>
            <person name="Suzuki M."/>
            <person name="Kawai-Toyooka H."/>
            <person name="Smith D.R."/>
            <person name="Sparks H."/>
            <person name="Anderson J."/>
            <person name="Bakaric R."/>
            <person name="Luria V."/>
            <person name="Karger A."/>
            <person name="Kirschner M.W."/>
            <person name="Durand P.M."/>
            <person name="Michod R.E."/>
            <person name="Nozaki H."/>
            <person name="Olson B.J."/>
        </authorList>
    </citation>
    <scope>NUCLEOTIDE SEQUENCE [LARGE SCALE GENOMIC DNA]</scope>
    <source>
        <strain evidence="14">NIES-2863</strain>
    </source>
</reference>
<feature type="compositionally biased region" description="Low complexity" evidence="9">
    <location>
        <begin position="285"/>
        <end position="297"/>
    </location>
</feature>
<evidence type="ECO:0000256" key="2">
    <source>
        <dbReference type="ARBA" id="ARBA00022670"/>
    </source>
</evidence>
<feature type="transmembrane region" description="Helical" evidence="10">
    <location>
        <begin position="992"/>
        <end position="1017"/>
    </location>
</feature>
<evidence type="ECO:0000259" key="12">
    <source>
        <dbReference type="PROSITE" id="PS50070"/>
    </source>
</evidence>
<feature type="compositionally biased region" description="Gly residues" evidence="9">
    <location>
        <begin position="298"/>
        <end position="307"/>
    </location>
</feature>
<evidence type="ECO:0000256" key="6">
    <source>
        <dbReference type="ARBA" id="ARBA00022833"/>
    </source>
</evidence>
<keyword evidence="14" id="KW-1185">Reference proteome</keyword>
<keyword evidence="10" id="KW-0812">Transmembrane</keyword>
<dbReference type="PANTHER" id="PTHR47466:SF1">
    <property type="entry name" value="METALLOPROTEASE MEP1 (AFU_ORTHOLOGUE AFUA_1G07730)-RELATED"/>
    <property type="match status" value="1"/>
</dbReference>
<feature type="compositionally biased region" description="Basic residues" evidence="9">
    <location>
        <begin position="1086"/>
        <end position="1099"/>
    </location>
</feature>
<dbReference type="GO" id="GO:0006508">
    <property type="term" value="P:proteolysis"/>
    <property type="evidence" value="ECO:0007669"/>
    <property type="project" value="UniProtKB-KW"/>
</dbReference>
<keyword evidence="7" id="KW-0482">Metalloprotease</keyword>
<evidence type="ECO:0000256" key="10">
    <source>
        <dbReference type="SAM" id="Phobius"/>
    </source>
</evidence>
<dbReference type="Pfam" id="PF05572">
    <property type="entry name" value="Peptidase_M43"/>
    <property type="match status" value="1"/>
</dbReference>
<accession>A0A150G6P8</accession>
<dbReference type="InterPro" id="IPR000001">
    <property type="entry name" value="Kringle"/>
</dbReference>
<protein>
    <recommendedName>
        <fullName evidence="12">Kringle domain-containing protein</fullName>
    </recommendedName>
</protein>
<dbReference type="PROSITE" id="PS50070">
    <property type="entry name" value="KRINGLE_2"/>
    <property type="match status" value="1"/>
</dbReference>
<evidence type="ECO:0000256" key="9">
    <source>
        <dbReference type="SAM" id="MobiDB-lite"/>
    </source>
</evidence>
<feature type="compositionally biased region" description="Pro residues" evidence="9">
    <location>
        <begin position="975"/>
        <end position="987"/>
    </location>
</feature>
<feature type="region of interest" description="Disordered" evidence="9">
    <location>
        <begin position="968"/>
        <end position="988"/>
    </location>
</feature>
<keyword evidence="4 11" id="KW-0732">Signal</keyword>
<dbReference type="InterPro" id="IPR024079">
    <property type="entry name" value="MetalloPept_cat_dom_sf"/>
</dbReference>